<dbReference type="Proteomes" id="UP001162734">
    <property type="component" value="Chromosome"/>
</dbReference>
<dbReference type="EMBL" id="AP025592">
    <property type="protein sequence ID" value="BDG07331.1"/>
    <property type="molecule type" value="Genomic_DNA"/>
</dbReference>
<sequence>MRLLLAAFPPELAGLDGAPPPGWRVATCGVGAVTAAARTARLLAAERPERVLFVGTCGALDPALAPGALVGVEAAIATSTEELTGRAYRPAVEPVRWACGWALPLPAVVVAVPPAITSSEEGAGALARVAAVEHLELTGVLAACAEAGVPAGAALAVANRVGPGANAEWRAHHARVSRALVAELRRLGVLPPP</sequence>
<dbReference type="Gene3D" id="3.40.50.1580">
    <property type="entry name" value="Nucleoside phosphorylase domain"/>
    <property type="match status" value="1"/>
</dbReference>
<organism evidence="2 3">
    <name type="scientific">Anaeromyxobacter paludicola</name>
    <dbReference type="NCBI Taxonomy" id="2918171"/>
    <lineage>
        <taxon>Bacteria</taxon>
        <taxon>Pseudomonadati</taxon>
        <taxon>Myxococcota</taxon>
        <taxon>Myxococcia</taxon>
        <taxon>Myxococcales</taxon>
        <taxon>Cystobacterineae</taxon>
        <taxon>Anaeromyxobacteraceae</taxon>
        <taxon>Anaeromyxobacter</taxon>
    </lineage>
</organism>
<dbReference type="Pfam" id="PF01048">
    <property type="entry name" value="PNP_UDP_1"/>
    <property type="match status" value="1"/>
</dbReference>
<evidence type="ECO:0000313" key="2">
    <source>
        <dbReference type="EMBL" id="BDG07331.1"/>
    </source>
</evidence>
<keyword evidence="3" id="KW-1185">Reference proteome</keyword>
<evidence type="ECO:0000313" key="3">
    <source>
        <dbReference type="Proteomes" id="UP001162734"/>
    </source>
</evidence>
<dbReference type="SUPFAM" id="SSF53167">
    <property type="entry name" value="Purine and uridine phosphorylases"/>
    <property type="match status" value="1"/>
</dbReference>
<reference evidence="3" key="1">
    <citation type="journal article" date="2022" name="Int. J. Syst. Evol. Microbiol.">
        <title>Anaeromyxobacter oryzae sp. nov., Anaeromyxobacter diazotrophicus sp. nov. and Anaeromyxobacter paludicola sp. nov., isolated from paddy soils.</title>
        <authorList>
            <person name="Itoh H."/>
            <person name="Xu Z."/>
            <person name="Mise K."/>
            <person name="Masuda Y."/>
            <person name="Ushijima N."/>
            <person name="Hayakawa C."/>
            <person name="Shiratori Y."/>
            <person name="Senoo K."/>
        </authorList>
    </citation>
    <scope>NUCLEOTIDE SEQUENCE [LARGE SCALE GENOMIC DNA]</scope>
    <source>
        <strain evidence="3">Red630</strain>
    </source>
</reference>
<proteinExistence type="predicted"/>
<feature type="domain" description="Nucleoside phosphorylase" evidence="1">
    <location>
        <begin position="25"/>
        <end position="176"/>
    </location>
</feature>
<accession>A0ABM7X680</accession>
<dbReference type="InterPro" id="IPR035994">
    <property type="entry name" value="Nucleoside_phosphorylase_sf"/>
</dbReference>
<evidence type="ECO:0000259" key="1">
    <source>
        <dbReference type="Pfam" id="PF01048"/>
    </source>
</evidence>
<dbReference type="InterPro" id="IPR000845">
    <property type="entry name" value="Nucleoside_phosphorylase_d"/>
</dbReference>
<name>A0ABM7X680_9BACT</name>
<gene>
    <name evidence="2" type="ORF">AMPC_04440</name>
</gene>
<dbReference type="RefSeq" id="WP_248343965.1">
    <property type="nucleotide sequence ID" value="NZ_AP025592.1"/>
</dbReference>
<protein>
    <recommendedName>
        <fullName evidence="1">Nucleoside phosphorylase domain-containing protein</fullName>
    </recommendedName>
</protein>